<reference evidence="2 3" key="1">
    <citation type="submission" date="2018-12" db="EMBL/GenBank/DDBJ databases">
        <authorList>
            <person name="Feng G."/>
            <person name="Zhu H."/>
        </authorList>
    </citation>
    <scope>NUCLEOTIDE SEQUENCE [LARGE SCALE GENOMIC DNA]</scope>
    <source>
        <strain evidence="2 3">KCTC 12533</strain>
    </source>
</reference>
<protein>
    <recommendedName>
        <fullName evidence="4">YcxB family protein</fullName>
    </recommendedName>
</protein>
<dbReference type="Proteomes" id="UP000273500">
    <property type="component" value="Unassembled WGS sequence"/>
</dbReference>
<evidence type="ECO:0008006" key="4">
    <source>
        <dbReference type="Google" id="ProtNLM"/>
    </source>
</evidence>
<evidence type="ECO:0000313" key="3">
    <source>
        <dbReference type="Proteomes" id="UP000273500"/>
    </source>
</evidence>
<name>A0A428KP79_9BACT</name>
<proteinExistence type="predicted"/>
<gene>
    <name evidence="2" type="ORF">EI291_11030</name>
</gene>
<comment type="caution">
    <text evidence="2">The sequence shown here is derived from an EMBL/GenBank/DDBJ whole genome shotgun (WGS) entry which is preliminary data.</text>
</comment>
<keyword evidence="1" id="KW-0812">Transmembrane</keyword>
<keyword evidence="3" id="KW-1185">Reference proteome</keyword>
<evidence type="ECO:0000256" key="1">
    <source>
        <dbReference type="SAM" id="Phobius"/>
    </source>
</evidence>
<feature type="transmembrane region" description="Helical" evidence="1">
    <location>
        <begin position="34"/>
        <end position="52"/>
    </location>
</feature>
<feature type="transmembrane region" description="Helical" evidence="1">
    <location>
        <begin position="64"/>
        <end position="83"/>
    </location>
</feature>
<dbReference type="RefSeq" id="WP_125419885.1">
    <property type="nucleotide sequence ID" value="NZ_RWIT01000005.1"/>
</dbReference>
<keyword evidence="1" id="KW-1133">Transmembrane helix</keyword>
<dbReference type="EMBL" id="RWIT01000005">
    <property type="protein sequence ID" value="RSK48259.1"/>
    <property type="molecule type" value="Genomic_DNA"/>
</dbReference>
<dbReference type="AlphaFoldDB" id="A0A428KP79"/>
<keyword evidence="1" id="KW-0472">Membrane</keyword>
<evidence type="ECO:0000313" key="2">
    <source>
        <dbReference type="EMBL" id="RSK48259.1"/>
    </source>
</evidence>
<organism evidence="2 3">
    <name type="scientific">Hymenobacter rigui</name>
    <dbReference type="NCBI Taxonomy" id="334424"/>
    <lineage>
        <taxon>Bacteria</taxon>
        <taxon>Pseudomonadati</taxon>
        <taxon>Bacteroidota</taxon>
        <taxon>Cytophagia</taxon>
        <taxon>Cytophagales</taxon>
        <taxon>Hymenobacteraceae</taxon>
        <taxon>Hymenobacter</taxon>
    </lineage>
</organism>
<dbReference type="OrthoDB" id="882310at2"/>
<sequence>MKPTSLTLTGVQLTADEFVAVNFRLWRARPRTRLNHWILGAAVLLLAVSVGLDGYANGRLTQPATLVPLAVGVLYACLRFGLVRYQLRRGYARNQALQQPTDFTLTNTEIIGRNTLGQFSGKWTLIRQAVWVQPHWLLLYPTEAACYYLDLRRLQAPATAADVAALLERHQIAQQHR</sequence>
<accession>A0A428KP79</accession>